<evidence type="ECO:0000256" key="4">
    <source>
        <dbReference type="ARBA" id="ARBA00011245"/>
    </source>
</evidence>
<keyword evidence="12 15" id="KW-0030">Aminoacyl-tRNA synthetase</keyword>
<evidence type="ECO:0000256" key="10">
    <source>
        <dbReference type="ARBA" id="ARBA00022840"/>
    </source>
</evidence>
<evidence type="ECO:0000313" key="18">
    <source>
        <dbReference type="EMBL" id="RGS75226.1"/>
    </source>
</evidence>
<evidence type="ECO:0000256" key="14">
    <source>
        <dbReference type="ARBA" id="ARBA00048359"/>
    </source>
</evidence>
<dbReference type="GO" id="GO:0002161">
    <property type="term" value="F:aminoacyl-tRNA deacylase activity"/>
    <property type="evidence" value="ECO:0007669"/>
    <property type="project" value="InterPro"/>
</dbReference>
<keyword evidence="9 15" id="KW-0862">Zinc</keyword>
<dbReference type="EMBL" id="QRVV01000009">
    <property type="protein sequence ID" value="RGS75226.1"/>
    <property type="molecule type" value="Genomic_DNA"/>
</dbReference>
<comment type="subunit">
    <text evidence="4 15">Monomer.</text>
</comment>
<dbReference type="SUPFAM" id="SSF47323">
    <property type="entry name" value="Anticodon-binding domain of a subclass of class I aminoacyl-tRNA synthetases"/>
    <property type="match status" value="1"/>
</dbReference>
<keyword evidence="11 15" id="KW-0648">Protein biosynthesis</keyword>
<comment type="function">
    <text evidence="13 15">Catalyzes the attachment of isoleucine to tRNA(Ile). As IleRS can inadvertently accommodate and process structurally similar amino acids such as valine, to avoid such errors it has two additional distinct tRNA(Ile)-dependent editing activities. One activity is designated as 'pretransfer' editing and involves the hydrolysis of activated Val-AMP. The other activity is designated 'posttransfer' editing and involves deacylation of mischarged Val-tRNA(Ile).</text>
</comment>
<evidence type="ECO:0000259" key="17">
    <source>
        <dbReference type="Pfam" id="PF08264"/>
    </source>
</evidence>
<proteinExistence type="inferred from homology"/>
<dbReference type="SUPFAM" id="SSF52374">
    <property type="entry name" value="Nucleotidylyl transferase"/>
    <property type="match status" value="1"/>
</dbReference>
<dbReference type="Proteomes" id="UP000284242">
    <property type="component" value="Unassembled WGS sequence"/>
</dbReference>
<dbReference type="PANTHER" id="PTHR42780:SF1">
    <property type="entry name" value="ISOLEUCINE--TRNA LIGASE, CYTOPLASMIC"/>
    <property type="match status" value="1"/>
</dbReference>
<dbReference type="InterPro" id="IPR009080">
    <property type="entry name" value="tRNAsynth_Ia_anticodon-bd"/>
</dbReference>
<dbReference type="InterPro" id="IPR001412">
    <property type="entry name" value="aa-tRNA-synth_I_CS"/>
</dbReference>
<dbReference type="FunFam" id="3.40.50.620:FF:000063">
    <property type="entry name" value="Isoleucine--tRNA ligase"/>
    <property type="match status" value="1"/>
</dbReference>
<evidence type="ECO:0000256" key="5">
    <source>
        <dbReference type="ARBA" id="ARBA00022490"/>
    </source>
</evidence>
<dbReference type="GO" id="GO:0005737">
    <property type="term" value="C:cytoplasm"/>
    <property type="evidence" value="ECO:0007669"/>
    <property type="project" value="UniProtKB-SubCell"/>
</dbReference>
<dbReference type="Gene3D" id="1.10.730.10">
    <property type="entry name" value="Isoleucyl-tRNA Synthetase, Domain 1"/>
    <property type="match status" value="1"/>
</dbReference>
<dbReference type="EC" id="6.1.1.5" evidence="15"/>
<dbReference type="FunFam" id="3.40.50.620:FF:000075">
    <property type="entry name" value="Isoleucine--tRNA ligase"/>
    <property type="match status" value="1"/>
</dbReference>
<keyword evidence="8 15" id="KW-0547">Nucleotide-binding</keyword>
<gene>
    <name evidence="15" type="primary">ileS</name>
    <name evidence="18" type="ORF">DWX77_05040</name>
</gene>
<dbReference type="GO" id="GO:0004822">
    <property type="term" value="F:isoleucine-tRNA ligase activity"/>
    <property type="evidence" value="ECO:0007669"/>
    <property type="project" value="UniProtKB-UniRule"/>
</dbReference>
<evidence type="ECO:0000256" key="1">
    <source>
        <dbReference type="ARBA" id="ARBA00001947"/>
    </source>
</evidence>
<dbReference type="Pfam" id="PF08264">
    <property type="entry name" value="Anticodon_1"/>
    <property type="match status" value="1"/>
</dbReference>
<accession>A0A412L1Y8</accession>
<keyword evidence="5 15" id="KW-0963">Cytoplasm</keyword>
<evidence type="ECO:0000256" key="9">
    <source>
        <dbReference type="ARBA" id="ARBA00022833"/>
    </source>
</evidence>
<keyword evidence="6 15" id="KW-0436">Ligase</keyword>
<comment type="cofactor">
    <cofactor evidence="1 15">
        <name>Zn(2+)</name>
        <dbReference type="ChEBI" id="CHEBI:29105"/>
    </cofactor>
</comment>
<dbReference type="GO" id="GO:0006428">
    <property type="term" value="P:isoleucyl-tRNA aminoacylation"/>
    <property type="evidence" value="ECO:0007669"/>
    <property type="project" value="UniProtKB-UniRule"/>
</dbReference>
<evidence type="ECO:0000256" key="3">
    <source>
        <dbReference type="ARBA" id="ARBA00007078"/>
    </source>
</evidence>
<name>A0A412L1Y8_9FIRM</name>
<sequence>MYQKVDTNLNFVDREKQVEKFWKENHIFEKSMEDRKDDPTYMFYDGPPTANGKPHIGHVLTRVIKDMIPRYRTMKGYMVPRKAGWDTHGLPVELEVEKKLGLDGKEQIEEYGMEPFIQQCKESVWKYKGMWEDFSSTVGFWADMENPYVTYHDDYIESEWWALKEIWNKKLLYKGFKIVPYCPRCGTPLSAQEVSQGYKTVKERSAIVRFKVVGEDAYFLAWTTTPWTLPSNVALCVNPTEVYCKVKAADGYTYYMAEALLDKVLGKLGSEETPAYEVLEKYVGKDLEYKEYEPLFACAGEAAAKQKKKAHFVTADNYVTMSDGTGIVHIAPAFGEDDSRVGRDYDLPFVQFVDGKGDMTAETPYAGVFVKKADPLVLQDLDKEGKLFDAPKFEHDYPHCWRCDTPLIYYARESWFIKMTAVKDDLIRNNNTINWIPESIGKGRFGDWLENVQDWGISRNRYWGTPLNIWQCECGHMHSIGSRQELFEMSGDEKAKTVELHRPYIDEITLKCPECGGTMHRVPEVIDCWFDSGAMPFAQHHYPFENKELFEKQFPADFISEAVDQTRGWFYSLLAESTILFNQAPYKNVIVLGHVQDENGQKMSKSKGNAVDPFDALEKYGADAIRWYFYINSAPWLPNRFHGKAVQEGQRKFMGTLWNTYAFFVLYANIDNFDPTKYTLDYDNLPVMDKWLLSKLNSVVKTVDDCLANYKIPESARALQEFVDEMSNWYVRRSRERFWAKGMEQDKINAYMTLYTALVTISKAAAPMIPFMTEEIYQNLVRSVDKDAIESIHLCDFPKVEEAWINKALEDDMEELLKIVVLGRAARNTANIKNRQPIGTMYIKADKEMGQFYTDIIADELNVKEVKFANDVESFISYSFKPQLRTVGPKYGKLLNGIRTALAEINGTEAMNELRSTGLLTLDINGNKVELSEEDLLIETAQTEGYVTEADGDISVVLDTNLTPELIEEGFVREIVSKVQTMRKEAGFEVMDKIHIYAKDNDKILELMKNHKEEIMSEVLAEDMTLGTTDGYVKEWNINKEPVVLGVAKM</sequence>
<evidence type="ECO:0000256" key="8">
    <source>
        <dbReference type="ARBA" id="ARBA00022741"/>
    </source>
</evidence>
<dbReference type="CDD" id="cd07961">
    <property type="entry name" value="Anticodon_Ia_Ile_ABEc"/>
    <property type="match status" value="1"/>
</dbReference>
<dbReference type="SUPFAM" id="SSF50677">
    <property type="entry name" value="ValRS/IleRS/LeuRS editing domain"/>
    <property type="match status" value="1"/>
</dbReference>
<evidence type="ECO:0000256" key="13">
    <source>
        <dbReference type="ARBA" id="ARBA00025217"/>
    </source>
</evidence>
<dbReference type="NCBIfam" id="TIGR00392">
    <property type="entry name" value="ileS"/>
    <property type="match status" value="1"/>
</dbReference>
<dbReference type="Gene3D" id="3.40.50.620">
    <property type="entry name" value="HUPs"/>
    <property type="match status" value="2"/>
</dbReference>
<dbReference type="InterPro" id="IPR014729">
    <property type="entry name" value="Rossmann-like_a/b/a_fold"/>
</dbReference>
<dbReference type="Pfam" id="PF19302">
    <property type="entry name" value="DUF5915"/>
    <property type="match status" value="1"/>
</dbReference>
<dbReference type="InterPro" id="IPR002300">
    <property type="entry name" value="aa-tRNA-synth_Ia"/>
</dbReference>
<dbReference type="InterPro" id="IPR013155">
    <property type="entry name" value="M/V/L/I-tRNA-synth_anticd-bd"/>
</dbReference>
<comment type="caution">
    <text evidence="18">The sequence shown here is derived from an EMBL/GenBank/DDBJ whole genome shotgun (WGS) entry which is preliminary data.</text>
</comment>
<evidence type="ECO:0000313" key="19">
    <source>
        <dbReference type="Proteomes" id="UP000284242"/>
    </source>
</evidence>
<dbReference type="InterPro" id="IPR009008">
    <property type="entry name" value="Val/Leu/Ile-tRNA-synth_edit"/>
</dbReference>
<dbReference type="Gene3D" id="3.90.740.10">
    <property type="entry name" value="Valyl/Leucyl/Isoleucyl-tRNA synthetase, editing domain"/>
    <property type="match status" value="1"/>
</dbReference>
<dbReference type="AlphaFoldDB" id="A0A412L1Y8"/>
<keyword evidence="7 15" id="KW-0479">Metal-binding</keyword>
<feature type="binding site" evidence="15">
    <location>
        <position position="605"/>
    </location>
    <ligand>
        <name>ATP</name>
        <dbReference type="ChEBI" id="CHEBI:30616"/>
    </ligand>
</feature>
<feature type="domain" description="Aminoacyl-tRNA synthetase class Ia" evidence="16">
    <location>
        <begin position="18"/>
        <end position="632"/>
    </location>
</feature>
<dbReference type="Pfam" id="PF00133">
    <property type="entry name" value="tRNA-synt_1"/>
    <property type="match status" value="1"/>
</dbReference>
<dbReference type="GO" id="GO:0005524">
    <property type="term" value="F:ATP binding"/>
    <property type="evidence" value="ECO:0007669"/>
    <property type="project" value="UniProtKB-UniRule"/>
</dbReference>
<organism evidence="18 19">
    <name type="scientific">Blautia obeum</name>
    <dbReference type="NCBI Taxonomy" id="40520"/>
    <lineage>
        <taxon>Bacteria</taxon>
        <taxon>Bacillati</taxon>
        <taxon>Bacillota</taxon>
        <taxon>Clostridia</taxon>
        <taxon>Lachnospirales</taxon>
        <taxon>Lachnospiraceae</taxon>
        <taxon>Blautia</taxon>
    </lineage>
</organism>
<protein>
    <recommendedName>
        <fullName evidence="15">Isoleucine--tRNA ligase</fullName>
        <ecNumber evidence="15">6.1.1.5</ecNumber>
    </recommendedName>
    <alternativeName>
        <fullName evidence="15">Isoleucyl-tRNA synthetase</fullName>
        <shortName evidence="15">IleRS</shortName>
    </alternativeName>
</protein>
<evidence type="ECO:0000256" key="11">
    <source>
        <dbReference type="ARBA" id="ARBA00022917"/>
    </source>
</evidence>
<dbReference type="PRINTS" id="PR00984">
    <property type="entry name" value="TRNASYNTHILE"/>
</dbReference>
<feature type="short sequence motif" description="'KMSKS' region" evidence="15">
    <location>
        <begin position="602"/>
        <end position="606"/>
    </location>
</feature>
<comment type="catalytic activity">
    <reaction evidence="14 15">
        <text>tRNA(Ile) + L-isoleucine + ATP = L-isoleucyl-tRNA(Ile) + AMP + diphosphate</text>
        <dbReference type="Rhea" id="RHEA:11060"/>
        <dbReference type="Rhea" id="RHEA-COMP:9666"/>
        <dbReference type="Rhea" id="RHEA-COMP:9695"/>
        <dbReference type="ChEBI" id="CHEBI:30616"/>
        <dbReference type="ChEBI" id="CHEBI:33019"/>
        <dbReference type="ChEBI" id="CHEBI:58045"/>
        <dbReference type="ChEBI" id="CHEBI:78442"/>
        <dbReference type="ChEBI" id="CHEBI:78528"/>
        <dbReference type="ChEBI" id="CHEBI:456215"/>
        <dbReference type="EC" id="6.1.1.5"/>
    </reaction>
</comment>
<evidence type="ECO:0000259" key="16">
    <source>
        <dbReference type="Pfam" id="PF00133"/>
    </source>
</evidence>
<dbReference type="CDD" id="cd00818">
    <property type="entry name" value="IleRS_core"/>
    <property type="match status" value="1"/>
</dbReference>
<comment type="similarity">
    <text evidence="3 15">Belongs to the class-I aminoacyl-tRNA synthetase family. IleS type 2 subfamily.</text>
</comment>
<dbReference type="RefSeq" id="WP_118437923.1">
    <property type="nucleotide sequence ID" value="NZ_QRPQ01000006.1"/>
</dbReference>
<comment type="domain">
    <text evidence="15">IleRS has two distinct active sites: one for aminoacylation and one for editing. The misactivated valine is translocated from the active site to the editing site, which sterically excludes the correctly activated isoleucine. The single editing site contains two valyl binding pockets, one specific for each substrate (Val-AMP or Val-tRNA(Ile)).</text>
</comment>
<feature type="short sequence motif" description="'HIGH' region" evidence="15">
    <location>
        <begin position="48"/>
        <end position="58"/>
    </location>
</feature>
<evidence type="ECO:0000256" key="12">
    <source>
        <dbReference type="ARBA" id="ARBA00023146"/>
    </source>
</evidence>
<evidence type="ECO:0000256" key="7">
    <source>
        <dbReference type="ARBA" id="ARBA00022723"/>
    </source>
</evidence>
<feature type="domain" description="Methionyl/Valyl/Leucyl/Isoleucyl-tRNA synthetase anticodon-binding" evidence="17">
    <location>
        <begin position="689"/>
        <end position="838"/>
    </location>
</feature>
<dbReference type="InterPro" id="IPR023586">
    <property type="entry name" value="Ile-tRNA-ligase_type2"/>
</dbReference>
<dbReference type="GO" id="GO:0000049">
    <property type="term" value="F:tRNA binding"/>
    <property type="evidence" value="ECO:0007669"/>
    <property type="project" value="InterPro"/>
</dbReference>
<dbReference type="HAMAP" id="MF_02003">
    <property type="entry name" value="Ile_tRNA_synth_type2"/>
    <property type="match status" value="1"/>
</dbReference>
<evidence type="ECO:0000256" key="6">
    <source>
        <dbReference type="ARBA" id="ARBA00022598"/>
    </source>
</evidence>
<dbReference type="InterPro" id="IPR033709">
    <property type="entry name" value="Anticodon_Ile_ABEc"/>
</dbReference>
<dbReference type="PROSITE" id="PS00178">
    <property type="entry name" value="AA_TRNA_LIGASE_I"/>
    <property type="match status" value="1"/>
</dbReference>
<dbReference type="InterPro" id="IPR002301">
    <property type="entry name" value="Ile-tRNA-ligase"/>
</dbReference>
<comment type="subcellular location">
    <subcellularLocation>
        <location evidence="2 15">Cytoplasm</location>
    </subcellularLocation>
</comment>
<dbReference type="PANTHER" id="PTHR42780">
    <property type="entry name" value="SOLEUCYL-TRNA SYNTHETASE"/>
    <property type="match status" value="1"/>
</dbReference>
<evidence type="ECO:0000256" key="15">
    <source>
        <dbReference type="HAMAP-Rule" id="MF_02003"/>
    </source>
</evidence>
<reference evidence="18 19" key="1">
    <citation type="submission" date="2018-08" db="EMBL/GenBank/DDBJ databases">
        <title>A genome reference for cultivated species of the human gut microbiota.</title>
        <authorList>
            <person name="Zou Y."/>
            <person name="Xue W."/>
            <person name="Luo G."/>
        </authorList>
    </citation>
    <scope>NUCLEOTIDE SEQUENCE [LARGE SCALE GENOMIC DNA]</scope>
    <source>
        <strain evidence="18 19">AF21-24</strain>
    </source>
</reference>
<evidence type="ECO:0000256" key="2">
    <source>
        <dbReference type="ARBA" id="ARBA00004496"/>
    </source>
</evidence>
<keyword evidence="10 15" id="KW-0067">ATP-binding</keyword>
<dbReference type="GO" id="GO:0008270">
    <property type="term" value="F:zinc ion binding"/>
    <property type="evidence" value="ECO:0007669"/>
    <property type="project" value="UniProtKB-UniRule"/>
</dbReference>